<feature type="domain" description="Galactose-1-phosphate uridyl transferase C-terminal" evidence="17">
    <location>
        <begin position="229"/>
        <end position="381"/>
    </location>
</feature>
<accession>A0AAV2WQU9</accession>
<evidence type="ECO:0000256" key="15">
    <source>
        <dbReference type="RuleBase" id="RU000506"/>
    </source>
</evidence>
<comment type="catalytic activity">
    <reaction evidence="1 15">
        <text>alpha-D-galactose 1-phosphate + UDP-alpha-D-glucose = alpha-D-glucose 1-phosphate + UDP-alpha-D-galactose</text>
        <dbReference type="Rhea" id="RHEA:13989"/>
        <dbReference type="ChEBI" id="CHEBI:58336"/>
        <dbReference type="ChEBI" id="CHEBI:58601"/>
        <dbReference type="ChEBI" id="CHEBI:58885"/>
        <dbReference type="ChEBI" id="CHEBI:66914"/>
        <dbReference type="EC" id="2.7.7.12"/>
    </reaction>
</comment>
<dbReference type="NCBIfam" id="TIGR00209">
    <property type="entry name" value="galT_1"/>
    <property type="match status" value="1"/>
</dbReference>
<evidence type="ECO:0000256" key="3">
    <source>
        <dbReference type="ARBA" id="ARBA00004947"/>
    </source>
</evidence>
<evidence type="ECO:0000256" key="10">
    <source>
        <dbReference type="ARBA" id="ARBA00022833"/>
    </source>
</evidence>
<comment type="similarity">
    <text evidence="4 15">Belongs to the galactose-1-phosphate uridylyltransferase type 1 family.</text>
</comment>
<feature type="domain" description="Galactose-1-phosphate uridyl transferase N-terminal" evidence="16">
    <location>
        <begin position="58"/>
        <end position="218"/>
    </location>
</feature>
<dbReference type="Gene3D" id="3.30.428.10">
    <property type="entry name" value="HIT-like"/>
    <property type="match status" value="2"/>
</dbReference>
<comment type="cofactor">
    <cofactor evidence="2">
        <name>Zn(2+)</name>
        <dbReference type="ChEBI" id="CHEBI:29105"/>
    </cofactor>
</comment>
<name>A0AAV2WQU9_MYCNE</name>
<keyword evidence="12 15" id="KW-0119">Carbohydrate metabolism</keyword>
<dbReference type="InterPro" id="IPR005850">
    <property type="entry name" value="GalP_Utransf_C"/>
</dbReference>
<keyword evidence="8 15" id="KW-0548">Nucleotidyltransferase</keyword>
<dbReference type="GO" id="GO:0033499">
    <property type="term" value="P:galactose catabolic process via UDP-galactose, Leloir pathway"/>
    <property type="evidence" value="ECO:0007669"/>
    <property type="project" value="TreeGrafter"/>
</dbReference>
<evidence type="ECO:0000256" key="8">
    <source>
        <dbReference type="ARBA" id="ARBA00022695"/>
    </source>
</evidence>
<evidence type="ECO:0000256" key="2">
    <source>
        <dbReference type="ARBA" id="ARBA00001947"/>
    </source>
</evidence>
<gene>
    <name evidence="18" type="ORF">BN1047_04312</name>
</gene>
<organism evidence="18 19">
    <name type="scientific">Mycolicibacterium neoaurum</name>
    <name type="common">Mycobacterium neoaurum</name>
    <dbReference type="NCBI Taxonomy" id="1795"/>
    <lineage>
        <taxon>Bacteria</taxon>
        <taxon>Bacillati</taxon>
        <taxon>Actinomycetota</taxon>
        <taxon>Actinomycetes</taxon>
        <taxon>Mycobacteriales</taxon>
        <taxon>Mycobacteriaceae</taxon>
        <taxon>Mycolicibacterium</taxon>
    </lineage>
</organism>
<dbReference type="PANTHER" id="PTHR11943:SF1">
    <property type="entry name" value="GALACTOSE-1-PHOSPHATE URIDYLYLTRANSFERASE"/>
    <property type="match status" value="1"/>
</dbReference>
<dbReference type="SUPFAM" id="SSF54197">
    <property type="entry name" value="HIT-like"/>
    <property type="match status" value="2"/>
</dbReference>
<reference evidence="18" key="1">
    <citation type="submission" date="2014-05" db="EMBL/GenBank/DDBJ databases">
        <authorList>
            <person name="Urmite Genomes"/>
        </authorList>
    </citation>
    <scope>NUCLEOTIDE SEQUENCE</scope>
    <source>
        <strain evidence="18">DSM 44074</strain>
    </source>
</reference>
<keyword evidence="10" id="KW-0862">Zinc</keyword>
<dbReference type="InterPro" id="IPR019779">
    <property type="entry name" value="GalP_UDPtransf1_His-AS"/>
</dbReference>
<evidence type="ECO:0000256" key="13">
    <source>
        <dbReference type="NCBIfam" id="TIGR00209"/>
    </source>
</evidence>
<dbReference type="PIRSF" id="PIRSF000808">
    <property type="entry name" value="GalT"/>
    <property type="match status" value="1"/>
</dbReference>
<dbReference type="Proteomes" id="UP000028864">
    <property type="component" value="Unassembled WGS sequence"/>
</dbReference>
<evidence type="ECO:0000256" key="1">
    <source>
        <dbReference type="ARBA" id="ARBA00001107"/>
    </source>
</evidence>
<dbReference type="PROSITE" id="PS00117">
    <property type="entry name" value="GAL_P_UDP_TRANSF_I"/>
    <property type="match status" value="1"/>
</dbReference>
<dbReference type="EC" id="2.7.7.12" evidence="5 13"/>
<dbReference type="InterPro" id="IPR036265">
    <property type="entry name" value="HIT-like_sf"/>
</dbReference>
<evidence type="ECO:0000256" key="5">
    <source>
        <dbReference type="ARBA" id="ARBA00012384"/>
    </source>
</evidence>
<dbReference type="InterPro" id="IPR005849">
    <property type="entry name" value="GalP_Utransf_N"/>
</dbReference>
<evidence type="ECO:0000256" key="11">
    <source>
        <dbReference type="ARBA" id="ARBA00023144"/>
    </source>
</evidence>
<dbReference type="InterPro" id="IPR001937">
    <property type="entry name" value="GalP_UDPtransf1"/>
</dbReference>
<dbReference type="GO" id="GO:0008270">
    <property type="term" value="F:zinc ion binding"/>
    <property type="evidence" value="ECO:0007669"/>
    <property type="project" value="InterPro"/>
</dbReference>
<evidence type="ECO:0000256" key="14">
    <source>
        <dbReference type="PIRSR" id="PIRSR000808-1"/>
    </source>
</evidence>
<evidence type="ECO:0000256" key="12">
    <source>
        <dbReference type="ARBA" id="ARBA00023277"/>
    </source>
</evidence>
<dbReference type="EMBL" id="LK021340">
    <property type="protein sequence ID" value="CDQ46405.1"/>
    <property type="molecule type" value="Genomic_DNA"/>
</dbReference>
<keyword evidence="7 15" id="KW-0808">Transferase</keyword>
<dbReference type="RefSeq" id="WP_081843382.1">
    <property type="nucleotide sequence ID" value="NZ_LK021340.1"/>
</dbReference>
<dbReference type="AlphaFoldDB" id="A0AAV2WQU9"/>
<dbReference type="Pfam" id="PF02744">
    <property type="entry name" value="GalP_UDP_tr_C"/>
    <property type="match status" value="1"/>
</dbReference>
<dbReference type="GO" id="GO:0008108">
    <property type="term" value="F:UDP-glucose:hexose-1-phosphate uridylyltransferase activity"/>
    <property type="evidence" value="ECO:0007669"/>
    <property type="project" value="UniProtKB-UniRule"/>
</dbReference>
<evidence type="ECO:0000256" key="6">
    <source>
        <dbReference type="ARBA" id="ARBA00016340"/>
    </source>
</evidence>
<evidence type="ECO:0000256" key="9">
    <source>
        <dbReference type="ARBA" id="ARBA00022723"/>
    </source>
</evidence>
<protein>
    <recommendedName>
        <fullName evidence="6 13">Galactose-1-phosphate uridylyltransferase</fullName>
        <ecNumber evidence="5 13">2.7.7.12</ecNumber>
    </recommendedName>
</protein>
<comment type="pathway">
    <text evidence="3 15">Carbohydrate metabolism; galactose metabolism.</text>
</comment>
<keyword evidence="9 15" id="KW-0479">Metal-binding</keyword>
<reference evidence="18" key="2">
    <citation type="submission" date="2015-09" db="EMBL/GenBank/DDBJ databases">
        <title>Draft genome sequence of Mycobacterium neoaurum DSM 44074.</title>
        <authorList>
            <person name="Croce O."/>
            <person name="Robert C."/>
            <person name="Raoult D."/>
            <person name="Drancourt M."/>
        </authorList>
    </citation>
    <scope>NUCLEOTIDE SEQUENCE</scope>
    <source>
        <strain evidence="18">DSM 44074</strain>
    </source>
</reference>
<evidence type="ECO:0000313" key="19">
    <source>
        <dbReference type="Proteomes" id="UP000028864"/>
    </source>
</evidence>
<evidence type="ECO:0000256" key="7">
    <source>
        <dbReference type="ARBA" id="ARBA00022679"/>
    </source>
</evidence>
<evidence type="ECO:0000259" key="17">
    <source>
        <dbReference type="Pfam" id="PF02744"/>
    </source>
</evidence>
<keyword evidence="11 15" id="KW-0299">Galactose metabolism</keyword>
<evidence type="ECO:0000313" key="18">
    <source>
        <dbReference type="EMBL" id="CDQ46405.1"/>
    </source>
</evidence>
<dbReference type="Pfam" id="PF01087">
    <property type="entry name" value="GalP_UDP_transf"/>
    <property type="match status" value="1"/>
</dbReference>
<proteinExistence type="inferred from homology"/>
<sequence>MLADTAQLTAGGHAVRKTVTKLADGRQLIYFDEVDADGRIRRTGGLTDTRDLEPAQPQAHLRFDVLTGEWVTIAAQRMDRTFLPEPGSSPLAPTRPGAPATEIPAADYDVVVFENRFPALSPRAAAIPTEVDGESLWPQARAAGSCEVVCFTSDPHASFVDLGWRRARTVIEAWSDRTAELSSSSDVAQVFCFENRGREIGVTLTHPHGQIYAYPFLPARTTALIAQARRHATETGGNLFVDILDAELRSGRRILVTGEHWTAFVPAAARWPVEIHLMPHRHVPDFAALSVSERDELATVYLQLLGRLERFFDGVSSIPYIAAWHQAPLGADRPFGRLHLQLFSLMRAPGRMKYLAGSESAMGAWVNDTTPELIADRLRALG</sequence>
<evidence type="ECO:0000256" key="4">
    <source>
        <dbReference type="ARBA" id="ARBA00010951"/>
    </source>
</evidence>
<dbReference type="PANTHER" id="PTHR11943">
    <property type="entry name" value="GALACTOSE-1-PHOSPHATE URIDYLYLTRANSFERASE"/>
    <property type="match status" value="1"/>
</dbReference>
<feature type="active site" description="Tele-UMP-histidine intermediate" evidence="14">
    <location>
        <position position="208"/>
    </location>
</feature>
<evidence type="ECO:0000259" key="16">
    <source>
        <dbReference type="Pfam" id="PF01087"/>
    </source>
</evidence>
<dbReference type="GO" id="GO:0005737">
    <property type="term" value="C:cytoplasm"/>
    <property type="evidence" value="ECO:0007669"/>
    <property type="project" value="TreeGrafter"/>
</dbReference>